<reference evidence="2 3" key="1">
    <citation type="journal article" date="2016" name="DNA Res.">
        <title>Genome sequence of Aspergillus luchuensis NBRC 4314.</title>
        <authorList>
            <person name="Yamada O."/>
            <person name="Machida M."/>
            <person name="Hosoyama A."/>
            <person name="Goto M."/>
            <person name="Takahashi T."/>
            <person name="Futagami T."/>
            <person name="Yamagata Y."/>
            <person name="Takeuchi M."/>
            <person name="Kobayashi T."/>
            <person name="Koike H."/>
            <person name="Abe K."/>
            <person name="Asai K."/>
            <person name="Arita M."/>
            <person name="Fujita N."/>
            <person name="Fukuda K."/>
            <person name="Higa K."/>
            <person name="Horikawa H."/>
            <person name="Ishikawa T."/>
            <person name="Jinno K."/>
            <person name="Kato Y."/>
            <person name="Kirimura K."/>
            <person name="Mizutani O."/>
            <person name="Nakasone K."/>
            <person name="Sano M."/>
            <person name="Shiraishi Y."/>
            <person name="Tsukahara M."/>
            <person name="Gomi K."/>
        </authorList>
    </citation>
    <scope>NUCLEOTIDE SEQUENCE [LARGE SCALE GENOMIC DNA]</scope>
    <source>
        <strain evidence="2 3">RIB 2604</strain>
    </source>
</reference>
<feature type="region of interest" description="Disordered" evidence="1">
    <location>
        <begin position="141"/>
        <end position="169"/>
    </location>
</feature>
<gene>
    <name evidence="2" type="ORF">RIB2604_01807290</name>
</gene>
<evidence type="ECO:0000313" key="2">
    <source>
        <dbReference type="EMBL" id="GAT24895.1"/>
    </source>
</evidence>
<sequence length="197" mass="21216">MSAHLNASHTASRQTARPTDNNKKRIIETIPCAPNSTSFNIAPSGNSLNQAALPPHNQAHAYIDPRYLNGGRFLDLTCQYPGNAGSEYNMPNALENWDFVTAVQPGLAPRGQYYQAGTQQEAIPWNTFAVPFTEPEPRMLHNVEPPQKDMGTAGPHQKSQNHPTGENSVGKCGHAANVASEPSALCVSKAVALCLDT</sequence>
<organism evidence="2 3">
    <name type="scientific">Aspergillus kawachii</name>
    <name type="common">White koji mold</name>
    <name type="synonym">Aspergillus awamori var. kawachi</name>
    <dbReference type="NCBI Taxonomy" id="1069201"/>
    <lineage>
        <taxon>Eukaryota</taxon>
        <taxon>Fungi</taxon>
        <taxon>Dikarya</taxon>
        <taxon>Ascomycota</taxon>
        <taxon>Pezizomycotina</taxon>
        <taxon>Eurotiomycetes</taxon>
        <taxon>Eurotiomycetidae</taxon>
        <taxon>Eurotiales</taxon>
        <taxon>Aspergillaceae</taxon>
        <taxon>Aspergillus</taxon>
        <taxon>Aspergillus subgen. Circumdati</taxon>
    </lineage>
</organism>
<accession>A0A146FG67</accession>
<dbReference type="Proteomes" id="UP000075230">
    <property type="component" value="Unassembled WGS sequence"/>
</dbReference>
<name>A0A146FG67_ASPKA</name>
<feature type="compositionally biased region" description="Polar residues" evidence="1">
    <location>
        <begin position="157"/>
        <end position="167"/>
    </location>
</feature>
<reference evidence="3" key="2">
    <citation type="submission" date="2016-02" db="EMBL/GenBank/DDBJ databases">
        <title>Genome sequencing of Aspergillus luchuensis NBRC 4314.</title>
        <authorList>
            <person name="Yamada O."/>
        </authorList>
    </citation>
    <scope>NUCLEOTIDE SEQUENCE [LARGE SCALE GENOMIC DNA]</scope>
    <source>
        <strain evidence="3">RIB 2604</strain>
    </source>
</reference>
<protein>
    <submittedName>
        <fullName evidence="2">Uncharacterized protein</fullName>
    </submittedName>
</protein>
<comment type="caution">
    <text evidence="2">The sequence shown here is derived from an EMBL/GenBank/DDBJ whole genome shotgun (WGS) entry which is preliminary data.</text>
</comment>
<dbReference type="EMBL" id="BCWF01000018">
    <property type="protein sequence ID" value="GAT24895.1"/>
    <property type="molecule type" value="Genomic_DNA"/>
</dbReference>
<feature type="region of interest" description="Disordered" evidence="1">
    <location>
        <begin position="1"/>
        <end position="23"/>
    </location>
</feature>
<dbReference type="AlphaFoldDB" id="A0A146FG67"/>
<evidence type="ECO:0000256" key="1">
    <source>
        <dbReference type="SAM" id="MobiDB-lite"/>
    </source>
</evidence>
<evidence type="ECO:0000313" key="3">
    <source>
        <dbReference type="Proteomes" id="UP000075230"/>
    </source>
</evidence>
<dbReference type="VEuPathDB" id="FungiDB:ASPFODRAFT_52093"/>
<proteinExistence type="predicted"/>
<feature type="compositionally biased region" description="Polar residues" evidence="1">
    <location>
        <begin position="1"/>
        <end position="19"/>
    </location>
</feature>